<comment type="similarity">
    <text evidence="1 4">Belongs to the frataxin family.</text>
</comment>
<dbReference type="AlphaFoldDB" id="A0A071M8B2"/>
<dbReference type="GO" id="GO:0016226">
    <property type="term" value="P:iron-sulfur cluster assembly"/>
    <property type="evidence" value="ECO:0007669"/>
    <property type="project" value="UniProtKB-UniRule"/>
</dbReference>
<comment type="function">
    <text evidence="4">Involved in iron-sulfur (Fe-S) cluster assembly. May act as a regulator of Fe-S biogenesis.</text>
</comment>
<dbReference type="InterPro" id="IPR047584">
    <property type="entry name" value="CyaY"/>
</dbReference>
<dbReference type="EMBL" id="JJOA01000021">
    <property type="protein sequence ID" value="KEA57149.1"/>
    <property type="molecule type" value="Genomic_DNA"/>
</dbReference>
<evidence type="ECO:0000256" key="2">
    <source>
        <dbReference type="ARBA" id="ARBA00022723"/>
    </source>
</evidence>
<dbReference type="InterPro" id="IPR036524">
    <property type="entry name" value="Frataxin/CyaY_sf"/>
</dbReference>
<dbReference type="PANTHER" id="PTHR16821">
    <property type="entry name" value="FRATAXIN"/>
    <property type="match status" value="1"/>
</dbReference>
<evidence type="ECO:0000256" key="4">
    <source>
        <dbReference type="HAMAP-Rule" id="MF_00142"/>
    </source>
</evidence>
<accession>A0A071M8B2</accession>
<dbReference type="GO" id="GO:0008199">
    <property type="term" value="F:ferric iron binding"/>
    <property type="evidence" value="ECO:0007669"/>
    <property type="project" value="InterPro"/>
</dbReference>
<keyword evidence="3 4" id="KW-0408">Iron</keyword>
<dbReference type="CDD" id="cd00503">
    <property type="entry name" value="Frataxin"/>
    <property type="match status" value="1"/>
</dbReference>
<sequence length="108" mass="12016">MSDTEYLTRAEAVLMAVERTVDAANDGDHDIDLERNGSVLTLTFENGSKIIVNLQPPMKEVWIAAKAGGFHYRFVDGQWRDTRTGTEFFSALSEYATQQAGLPITFSL</sequence>
<dbReference type="PROSITE" id="PS50810">
    <property type="entry name" value="FRATAXIN_2"/>
    <property type="match status" value="1"/>
</dbReference>
<dbReference type="GO" id="GO:0008198">
    <property type="term" value="F:ferrous iron binding"/>
    <property type="evidence" value="ECO:0007669"/>
    <property type="project" value="TreeGrafter"/>
</dbReference>
<dbReference type="InterPro" id="IPR002908">
    <property type="entry name" value="Frataxin/CyaY"/>
</dbReference>
<dbReference type="PANTHER" id="PTHR16821:SF2">
    <property type="entry name" value="FRATAXIN, MITOCHONDRIAL"/>
    <property type="match status" value="1"/>
</dbReference>
<dbReference type="PROSITE" id="PS01344">
    <property type="entry name" value="FRATAXIN_1"/>
    <property type="match status" value="1"/>
</dbReference>
<comment type="caution">
    <text evidence="5">The sequence shown here is derived from an EMBL/GenBank/DDBJ whole genome shotgun (WGS) entry which is preliminary data.</text>
</comment>
<organism evidence="5">
    <name type="scientific">Burkholderia cenocepacia</name>
    <dbReference type="NCBI Taxonomy" id="95486"/>
    <lineage>
        <taxon>Bacteria</taxon>
        <taxon>Pseudomonadati</taxon>
        <taxon>Pseudomonadota</taxon>
        <taxon>Betaproteobacteria</taxon>
        <taxon>Burkholderiales</taxon>
        <taxon>Burkholderiaceae</taxon>
        <taxon>Burkholderia</taxon>
        <taxon>Burkholderia cepacia complex</taxon>
    </lineage>
</organism>
<evidence type="ECO:0000256" key="3">
    <source>
        <dbReference type="ARBA" id="ARBA00023004"/>
    </source>
</evidence>
<dbReference type="InterPro" id="IPR020895">
    <property type="entry name" value="Frataxin_CS"/>
</dbReference>
<dbReference type="SMART" id="SM01219">
    <property type="entry name" value="Frataxin_Cyay"/>
    <property type="match status" value="1"/>
</dbReference>
<dbReference type="GO" id="GO:0005829">
    <property type="term" value="C:cytosol"/>
    <property type="evidence" value="ECO:0007669"/>
    <property type="project" value="TreeGrafter"/>
</dbReference>
<evidence type="ECO:0000256" key="1">
    <source>
        <dbReference type="ARBA" id="ARBA00008183"/>
    </source>
</evidence>
<keyword evidence="2 4" id="KW-0479">Metal-binding</keyword>
<dbReference type="Pfam" id="PF01491">
    <property type="entry name" value="Frataxin_Cyay"/>
    <property type="match status" value="1"/>
</dbReference>
<proteinExistence type="inferred from homology"/>
<dbReference type="NCBIfam" id="TIGR03421">
    <property type="entry name" value="FeS_CyaY"/>
    <property type="match status" value="1"/>
</dbReference>
<reference evidence="5" key="1">
    <citation type="submission" date="2014-04" db="EMBL/GenBank/DDBJ databases">
        <title>In planta biocontrol of soil-borne Fusarium wilt of banana through a plant endophytic bacterium, Burkholderia cenocepacia 869T2.</title>
        <authorList>
            <person name="Ho Y.-N."/>
            <person name="Chiang H.-M."/>
            <person name="Chao C.-P."/>
            <person name="Su C.-C."/>
            <person name="Hsu H.-F."/>
            <person name="Guo C.-T."/>
            <person name="Hsieh J.-L."/>
            <person name="Huang C.-C."/>
        </authorList>
    </citation>
    <scope>NUCLEOTIDE SEQUENCE [LARGE SCALE GENOMIC DNA]</scope>
    <source>
        <strain evidence="5">869T2</strain>
    </source>
</reference>
<dbReference type="Gene3D" id="3.30.920.10">
    <property type="entry name" value="Frataxin/CyaY"/>
    <property type="match status" value="1"/>
</dbReference>
<dbReference type="SUPFAM" id="SSF55387">
    <property type="entry name" value="Frataxin/Nqo15-like"/>
    <property type="match status" value="1"/>
</dbReference>
<protein>
    <recommendedName>
        <fullName evidence="4">Iron-sulfur cluster assembly protein CyaY</fullName>
    </recommendedName>
</protein>
<dbReference type="OrthoDB" id="285675at2"/>
<name>A0A071M8B2_9BURK</name>
<evidence type="ECO:0000313" key="5">
    <source>
        <dbReference type="EMBL" id="KEA57149.1"/>
    </source>
</evidence>
<gene>
    <name evidence="4" type="primary">cyaY</name>
    <name evidence="5" type="ORF">DT99_23775</name>
</gene>
<dbReference type="HAMAP" id="MF_00142">
    <property type="entry name" value="CyaY"/>
    <property type="match status" value="1"/>
</dbReference>